<dbReference type="RefSeq" id="WP_190418345.1">
    <property type="nucleotide sequence ID" value="NZ_JAAOCA010000006.1"/>
</dbReference>
<dbReference type="Pfam" id="PF13379">
    <property type="entry name" value="NMT1_2"/>
    <property type="match status" value="1"/>
</dbReference>
<evidence type="ECO:0000256" key="3">
    <source>
        <dbReference type="ARBA" id="ARBA00022729"/>
    </source>
</evidence>
<dbReference type="SUPFAM" id="SSF53850">
    <property type="entry name" value="Periplasmic binding protein-like II"/>
    <property type="match status" value="1"/>
</dbReference>
<dbReference type="PANTHER" id="PTHR30024:SF47">
    <property type="entry name" value="TAURINE-BINDING PERIPLASMIC PROTEIN"/>
    <property type="match status" value="1"/>
</dbReference>
<proteinExistence type="inferred from homology"/>
<comment type="subcellular location">
    <subcellularLocation>
        <location evidence="1">Periplasm</location>
    </subcellularLocation>
</comment>
<sequence length="345" mass="37346">MTSFNKAVHSATRRWFIKGSVAAASLYAFGATRQGQAASDPAAAIRITLPSKGSAGYVWQTVIEKYLDPAYSEGLKLEWVVADPGKMQVQLAAGSLDVGVFGAVGLATLNNKGYDISLFGPALNNHGRWLVKGDSPYQSPQDLKGKRLASQPETTETYQQARIASSLNGLDLKKDFQVIFGPPTANLALFDRGDVDGVIVLEPTATRMVANGAREIARVGDLWKHATGTQEDPFLVGLAAQRKWLAANREVASRLASLFAAANQLLHDRPEVLKDIHQAFGLGDTETAAIALLPQRLPSAYATRWDESVWRQIDKELEVAVSVGVLDKKPDQPIYDGVPLKVRNA</sequence>
<name>A0ABR7YYD3_9PSED</name>
<keyword evidence="3" id="KW-0732">Signal</keyword>
<comment type="similarity">
    <text evidence="2">Belongs to the bacterial solute-binding protein SsuA/TauA family.</text>
</comment>
<dbReference type="Gene3D" id="3.40.190.10">
    <property type="entry name" value="Periplasmic binding protein-like II"/>
    <property type="match status" value="2"/>
</dbReference>
<evidence type="ECO:0000313" key="5">
    <source>
        <dbReference type="Proteomes" id="UP000805841"/>
    </source>
</evidence>
<protein>
    <submittedName>
        <fullName evidence="4">ABC transporter substrate-binding protein</fullName>
    </submittedName>
</protein>
<comment type="caution">
    <text evidence="4">The sequence shown here is derived from an EMBL/GenBank/DDBJ whole genome shotgun (WGS) entry which is preliminary data.</text>
</comment>
<dbReference type="PROSITE" id="PS51318">
    <property type="entry name" value="TAT"/>
    <property type="match status" value="1"/>
</dbReference>
<evidence type="ECO:0000313" key="4">
    <source>
        <dbReference type="EMBL" id="MBD1598213.1"/>
    </source>
</evidence>
<reference evidence="4 5" key="1">
    <citation type="journal article" date="2020" name="Insects">
        <title>Bacteria Belonging to Pseudomonas typographi sp. nov. from the Bark Beetle Ips typographus Have Genomic Potential to Aid in the Host Ecology.</title>
        <authorList>
            <person name="Peral-Aranega E."/>
            <person name="Saati-Santamaria Z."/>
            <person name="Kolarik M."/>
            <person name="Rivas R."/>
            <person name="Garcia-Fraile P."/>
        </authorList>
    </citation>
    <scope>NUCLEOTIDE SEQUENCE [LARGE SCALE GENOMIC DNA]</scope>
    <source>
        <strain evidence="4 5">CA3A</strain>
    </source>
</reference>
<evidence type="ECO:0000256" key="2">
    <source>
        <dbReference type="ARBA" id="ARBA00010742"/>
    </source>
</evidence>
<dbReference type="InterPro" id="IPR006311">
    <property type="entry name" value="TAT_signal"/>
</dbReference>
<dbReference type="PANTHER" id="PTHR30024">
    <property type="entry name" value="ALIPHATIC SULFONATES-BINDING PROTEIN-RELATED"/>
    <property type="match status" value="1"/>
</dbReference>
<accession>A0ABR7YYD3</accession>
<dbReference type="EMBL" id="JAAOCA010000006">
    <property type="protein sequence ID" value="MBD1598213.1"/>
    <property type="molecule type" value="Genomic_DNA"/>
</dbReference>
<gene>
    <name evidence="4" type="ORF">HAQ05_05780</name>
</gene>
<dbReference type="Proteomes" id="UP000805841">
    <property type="component" value="Unassembled WGS sequence"/>
</dbReference>
<evidence type="ECO:0000256" key="1">
    <source>
        <dbReference type="ARBA" id="ARBA00004418"/>
    </source>
</evidence>
<organism evidence="4 5">
    <name type="scientific">Pseudomonas typographi</name>
    <dbReference type="NCBI Taxonomy" id="2715964"/>
    <lineage>
        <taxon>Bacteria</taxon>
        <taxon>Pseudomonadati</taxon>
        <taxon>Pseudomonadota</taxon>
        <taxon>Gammaproteobacteria</taxon>
        <taxon>Pseudomonadales</taxon>
        <taxon>Pseudomonadaceae</taxon>
        <taxon>Pseudomonas</taxon>
    </lineage>
</organism>
<keyword evidence="5" id="KW-1185">Reference proteome</keyword>